<dbReference type="GO" id="GO:0005886">
    <property type="term" value="C:plasma membrane"/>
    <property type="evidence" value="ECO:0007669"/>
    <property type="project" value="UniProtKB-SubCell"/>
</dbReference>
<name>A0A1N6QNT7_9FIRM</name>
<evidence type="ECO:0000313" key="8">
    <source>
        <dbReference type="EMBL" id="SIQ18281.1"/>
    </source>
</evidence>
<evidence type="ECO:0000256" key="6">
    <source>
        <dbReference type="SAM" id="Phobius"/>
    </source>
</evidence>
<organism evidence="8 9">
    <name type="scientific">Halanaerobium kushneri</name>
    <dbReference type="NCBI Taxonomy" id="56779"/>
    <lineage>
        <taxon>Bacteria</taxon>
        <taxon>Bacillati</taxon>
        <taxon>Bacillota</taxon>
        <taxon>Clostridia</taxon>
        <taxon>Halanaerobiales</taxon>
        <taxon>Halanaerobiaceae</taxon>
        <taxon>Halanaerobium</taxon>
    </lineage>
</organism>
<evidence type="ECO:0000256" key="5">
    <source>
        <dbReference type="ARBA" id="ARBA00023136"/>
    </source>
</evidence>
<proteinExistence type="predicted"/>
<dbReference type="AlphaFoldDB" id="A0A1N6QNT7"/>
<comment type="subcellular location">
    <subcellularLocation>
        <location evidence="1">Cell membrane</location>
        <topology evidence="1">Multi-pass membrane protein</topology>
    </subcellularLocation>
</comment>
<dbReference type="OrthoDB" id="7875411at2"/>
<keyword evidence="5 6" id="KW-0472">Membrane</keyword>
<keyword evidence="4 6" id="KW-1133">Transmembrane helix</keyword>
<evidence type="ECO:0000313" key="9">
    <source>
        <dbReference type="Proteomes" id="UP000185669"/>
    </source>
</evidence>
<evidence type="ECO:0000256" key="4">
    <source>
        <dbReference type="ARBA" id="ARBA00022989"/>
    </source>
</evidence>
<gene>
    <name evidence="8" type="ORF">SAMN05421834_10221</name>
</gene>
<feature type="transmembrane region" description="Helical" evidence="6">
    <location>
        <begin position="28"/>
        <end position="46"/>
    </location>
</feature>
<protein>
    <submittedName>
        <fullName evidence="8">Multicomponent Na+:H+ antiporter subunit A</fullName>
    </submittedName>
</protein>
<keyword evidence="9" id="KW-1185">Reference proteome</keyword>
<dbReference type="InterPro" id="IPR025383">
    <property type="entry name" value="MrpA_C/MbhD"/>
</dbReference>
<feature type="domain" description="MrpA C-terminal/MbhD" evidence="7">
    <location>
        <begin position="10"/>
        <end position="76"/>
    </location>
</feature>
<evidence type="ECO:0000256" key="2">
    <source>
        <dbReference type="ARBA" id="ARBA00022475"/>
    </source>
</evidence>
<feature type="transmembrane region" description="Helical" evidence="6">
    <location>
        <begin position="53"/>
        <end position="72"/>
    </location>
</feature>
<accession>A0A1N6QNT7</accession>
<dbReference type="EMBL" id="FTNC01000002">
    <property type="protein sequence ID" value="SIQ18281.1"/>
    <property type="molecule type" value="Genomic_DNA"/>
</dbReference>
<dbReference type="STRING" id="56779.SAMN05421834_10221"/>
<dbReference type="Proteomes" id="UP000185669">
    <property type="component" value="Unassembled WGS sequence"/>
</dbReference>
<sequence>MPLISSFLILIMLIAALAALFFDNLLNSIIAAGLVSLIASVLFYFLKAPDVAMTEAAIGAGLTTAIFVLALYKTERGKSE</sequence>
<evidence type="ECO:0000256" key="1">
    <source>
        <dbReference type="ARBA" id="ARBA00004651"/>
    </source>
</evidence>
<evidence type="ECO:0000256" key="3">
    <source>
        <dbReference type="ARBA" id="ARBA00022692"/>
    </source>
</evidence>
<evidence type="ECO:0000259" key="7">
    <source>
        <dbReference type="Pfam" id="PF13244"/>
    </source>
</evidence>
<dbReference type="RefSeq" id="WP_076543704.1">
    <property type="nucleotide sequence ID" value="NZ_FTNC01000002.1"/>
</dbReference>
<dbReference type="Pfam" id="PF13244">
    <property type="entry name" value="MbhD"/>
    <property type="match status" value="1"/>
</dbReference>
<keyword evidence="2" id="KW-1003">Cell membrane</keyword>
<reference evidence="9" key="1">
    <citation type="submission" date="2017-01" db="EMBL/GenBank/DDBJ databases">
        <authorList>
            <person name="Varghese N."/>
            <person name="Submissions S."/>
        </authorList>
    </citation>
    <scope>NUCLEOTIDE SEQUENCE [LARGE SCALE GENOMIC DNA]</scope>
    <source>
        <strain evidence="9">ATCC 700103</strain>
    </source>
</reference>
<keyword evidence="3 6" id="KW-0812">Transmembrane</keyword>